<evidence type="ECO:0000256" key="1">
    <source>
        <dbReference type="ARBA" id="ARBA00007404"/>
    </source>
</evidence>
<feature type="domain" description="S1 motif" evidence="9">
    <location>
        <begin position="674"/>
        <end position="745"/>
    </location>
</feature>
<dbReference type="FunFam" id="2.40.50.140:FF:000113">
    <property type="entry name" value="polyribonucleotide nucleotidyltransferase 1, mitochondrial"/>
    <property type="match status" value="1"/>
</dbReference>
<dbReference type="InterPro" id="IPR015847">
    <property type="entry name" value="ExoRNase_PH_dom2"/>
</dbReference>
<keyword evidence="4" id="KW-0808">Transferase</keyword>
<dbReference type="FunFam" id="3.30.1370.10:FF:000001">
    <property type="entry name" value="Polyribonucleotide nucleotidyltransferase"/>
    <property type="match status" value="1"/>
</dbReference>
<dbReference type="InterPro" id="IPR001247">
    <property type="entry name" value="ExoRNase_PH_dom1"/>
</dbReference>
<dbReference type="EMBL" id="RQTK01000050">
    <property type="protein sequence ID" value="RUS89668.1"/>
    <property type="molecule type" value="Genomic_DNA"/>
</dbReference>
<dbReference type="Pfam" id="PF03725">
    <property type="entry name" value="RNase_PH_C"/>
    <property type="match status" value="1"/>
</dbReference>
<keyword evidence="11" id="KW-1185">Reference proteome</keyword>
<dbReference type="FunFam" id="3.30.230.70:FF:000006">
    <property type="entry name" value="polyribonucleotide nucleotidyltransferase 1, mitochondrial"/>
    <property type="match status" value="1"/>
</dbReference>
<evidence type="ECO:0000259" key="9">
    <source>
        <dbReference type="PROSITE" id="PS50126"/>
    </source>
</evidence>
<evidence type="ECO:0000256" key="4">
    <source>
        <dbReference type="ARBA" id="ARBA00022679"/>
    </source>
</evidence>
<keyword evidence="5" id="KW-0548">Nucleotidyltransferase</keyword>
<sequence length="761" mass="83148">MAASISMVGFKKFQFRKSTFSVWSQFKRHINKKSWNESSAPEFEVAIGETTLKFTSGKLARFADGAAVAQLGDTSVLVTAVSQRQSTTQSFLPLTVDYRQKAAAAGRIPTNHLRRELGPTEKEILTSRVIDRSVRPLFPEGYSYGTQLICNLLAVDGINDPEVLSINAASAALSVSDIPWNGPVAAVRLGIVGDDVVVNPTRRQLQKSSLNIILTGTTQRKVVMLEGEADRVPLHKVEQALSQGIKATQNIITKITELREAVGKPKRVYEPPRSTPAHVLEAVESFALSHVRDVLYNDEHDKISRDQAIKAVGEQVFANVKESYPDEDDGTIFSCYQSFVKKVFRSLILDESRRCDGRGLADLRNISCSVDLYKPLHGSALFQRGQTQVLCTVTFDSLDSAAKSDPISVITGGLREKNFLLHYEFPPFATNETGRGGIGRRELGHGALAERGLKAVLPSESDFTTRLTSEVLESNGSSSMASVCGGSLALMDAGVQIKEPVAGVAMGLVTHTEPETGKVLHHKILTDLLGIEDYMGDMDFKMAATATGLTALQADIKLPGIPFFVVVKALEEGFVATKQILDIMSKTISSPRKELKASGPVTEKLEIDHSKQSRLVGMGGYNLRKLKSETGVILTRIDEGSFQVFAPNADAMAEAKEMIEEMMENQKEPTLEFGAIYTGKIVEVKEFGVMVELHPNIRPILLHNSQLDQRKVSHASSLGLDIGHEVTVKYFGRDPASGNHRISRKVLQAPGVPLIRNLSPK</sequence>
<dbReference type="GO" id="GO:0003723">
    <property type="term" value="F:RNA binding"/>
    <property type="evidence" value="ECO:0007669"/>
    <property type="project" value="UniProtKB-UniRule"/>
</dbReference>
<dbReference type="InterPro" id="IPR020568">
    <property type="entry name" value="Ribosomal_Su5_D2-typ_SF"/>
</dbReference>
<dbReference type="CDD" id="cd11364">
    <property type="entry name" value="RNase_PH_PNPase_2"/>
    <property type="match status" value="1"/>
</dbReference>
<dbReference type="InterPro" id="IPR012340">
    <property type="entry name" value="NA-bd_OB-fold"/>
</dbReference>
<dbReference type="InterPro" id="IPR004087">
    <property type="entry name" value="KH_dom"/>
</dbReference>
<dbReference type="AlphaFoldDB" id="A0A3S0ZYA9"/>
<dbReference type="PIRSF" id="PIRSF005499">
    <property type="entry name" value="PNPase"/>
    <property type="match status" value="1"/>
</dbReference>
<evidence type="ECO:0000256" key="6">
    <source>
        <dbReference type="ARBA" id="ARBA00022884"/>
    </source>
</evidence>
<evidence type="ECO:0000313" key="11">
    <source>
        <dbReference type="Proteomes" id="UP000271974"/>
    </source>
</evidence>
<dbReference type="InterPro" id="IPR036612">
    <property type="entry name" value="KH_dom_type_1_sf"/>
</dbReference>
<dbReference type="Pfam" id="PF01138">
    <property type="entry name" value="RNase_PH"/>
    <property type="match status" value="2"/>
</dbReference>
<evidence type="ECO:0000256" key="7">
    <source>
        <dbReference type="ARBA" id="ARBA00031451"/>
    </source>
</evidence>
<dbReference type="STRING" id="188477.A0A3S0ZYA9"/>
<gene>
    <name evidence="10" type="ORF">EGW08_002589</name>
</gene>
<evidence type="ECO:0000256" key="2">
    <source>
        <dbReference type="ARBA" id="ARBA00012416"/>
    </source>
</evidence>
<dbReference type="InterPro" id="IPR036345">
    <property type="entry name" value="ExoRNase_PH_dom2_sf"/>
</dbReference>
<name>A0A3S0ZYA9_ELYCH</name>
<dbReference type="GO" id="GO:0005829">
    <property type="term" value="C:cytosol"/>
    <property type="evidence" value="ECO:0007669"/>
    <property type="project" value="TreeGrafter"/>
</dbReference>
<proteinExistence type="inferred from homology"/>
<dbReference type="EC" id="2.7.7.8" evidence="2"/>
<evidence type="ECO:0000313" key="10">
    <source>
        <dbReference type="EMBL" id="RUS89668.1"/>
    </source>
</evidence>
<organism evidence="10 11">
    <name type="scientific">Elysia chlorotica</name>
    <name type="common">Eastern emerald elysia</name>
    <name type="synonym">Sea slug</name>
    <dbReference type="NCBI Taxonomy" id="188477"/>
    <lineage>
        <taxon>Eukaryota</taxon>
        <taxon>Metazoa</taxon>
        <taxon>Spiralia</taxon>
        <taxon>Lophotrochozoa</taxon>
        <taxon>Mollusca</taxon>
        <taxon>Gastropoda</taxon>
        <taxon>Heterobranchia</taxon>
        <taxon>Euthyneura</taxon>
        <taxon>Panpulmonata</taxon>
        <taxon>Sacoglossa</taxon>
        <taxon>Placobranchoidea</taxon>
        <taxon>Plakobranchidae</taxon>
        <taxon>Elysia</taxon>
    </lineage>
</organism>
<evidence type="ECO:0000256" key="8">
    <source>
        <dbReference type="PROSITE-ProRule" id="PRU00117"/>
    </source>
</evidence>
<dbReference type="OrthoDB" id="437922at2759"/>
<evidence type="ECO:0000256" key="3">
    <source>
        <dbReference type="ARBA" id="ARBA00022490"/>
    </source>
</evidence>
<dbReference type="SUPFAM" id="SSF54211">
    <property type="entry name" value="Ribosomal protein S5 domain 2-like"/>
    <property type="match status" value="2"/>
</dbReference>
<dbReference type="SMART" id="SM00322">
    <property type="entry name" value="KH"/>
    <property type="match status" value="1"/>
</dbReference>
<dbReference type="Gene3D" id="3.30.1370.10">
    <property type="entry name" value="K Homology domain, type 1"/>
    <property type="match status" value="1"/>
</dbReference>
<dbReference type="InterPro" id="IPR004088">
    <property type="entry name" value="KH_dom_type_1"/>
</dbReference>
<dbReference type="InterPro" id="IPR012162">
    <property type="entry name" value="PNPase"/>
</dbReference>
<dbReference type="InterPro" id="IPR003029">
    <property type="entry name" value="S1_domain"/>
</dbReference>
<dbReference type="SUPFAM" id="SSF55666">
    <property type="entry name" value="Ribonuclease PH domain 2-like"/>
    <property type="match status" value="2"/>
</dbReference>
<dbReference type="CDD" id="cd11363">
    <property type="entry name" value="RNase_PH_PNPase_1"/>
    <property type="match status" value="1"/>
</dbReference>
<dbReference type="NCBIfam" id="NF008805">
    <property type="entry name" value="PRK11824.1"/>
    <property type="match status" value="1"/>
</dbReference>
<comment type="caution">
    <text evidence="10">The sequence shown here is derived from an EMBL/GenBank/DDBJ whole genome shotgun (WGS) entry which is preliminary data.</text>
</comment>
<dbReference type="InterPro" id="IPR036456">
    <property type="entry name" value="PNPase_PH_RNA-bd_sf"/>
</dbReference>
<dbReference type="PROSITE" id="PS50126">
    <property type="entry name" value="S1"/>
    <property type="match status" value="1"/>
</dbReference>
<dbReference type="Pfam" id="PF00013">
    <property type="entry name" value="KH_1"/>
    <property type="match status" value="1"/>
</dbReference>
<dbReference type="Proteomes" id="UP000271974">
    <property type="component" value="Unassembled WGS sequence"/>
</dbReference>
<dbReference type="InterPro" id="IPR015848">
    <property type="entry name" value="PNPase_PH_RNA-bd_bac/org-type"/>
</dbReference>
<dbReference type="GO" id="GO:0005739">
    <property type="term" value="C:mitochondrion"/>
    <property type="evidence" value="ECO:0007669"/>
    <property type="project" value="TreeGrafter"/>
</dbReference>
<dbReference type="PROSITE" id="PS50084">
    <property type="entry name" value="KH_TYPE_1"/>
    <property type="match status" value="1"/>
</dbReference>
<dbReference type="PANTHER" id="PTHR11252:SF0">
    <property type="entry name" value="POLYRIBONUCLEOTIDE NUCLEOTIDYLTRANSFERASE 1, MITOCHONDRIAL"/>
    <property type="match status" value="1"/>
</dbReference>
<dbReference type="GO" id="GO:0000965">
    <property type="term" value="P:mitochondrial RNA 3'-end processing"/>
    <property type="evidence" value="ECO:0007669"/>
    <property type="project" value="TreeGrafter"/>
</dbReference>
<dbReference type="NCBIfam" id="TIGR03591">
    <property type="entry name" value="polynuc_phos"/>
    <property type="match status" value="1"/>
</dbReference>
<dbReference type="SUPFAM" id="SSF46915">
    <property type="entry name" value="Polynucleotide phosphorylase/guanosine pentaphosphate synthase (PNPase/GPSI), domain 3"/>
    <property type="match status" value="1"/>
</dbReference>
<dbReference type="InterPro" id="IPR027408">
    <property type="entry name" value="PNPase/RNase_PH_dom_sf"/>
</dbReference>
<comment type="similarity">
    <text evidence="1">Belongs to the polyribonucleotide nucleotidyltransferase family.</text>
</comment>
<dbReference type="CDD" id="cd09033">
    <property type="entry name" value="KH-I_PNPT1"/>
    <property type="match status" value="1"/>
</dbReference>
<dbReference type="GO" id="GO:0004654">
    <property type="term" value="F:polyribonucleotide nucleotidyltransferase activity"/>
    <property type="evidence" value="ECO:0007669"/>
    <property type="project" value="UniProtKB-EC"/>
</dbReference>
<reference evidence="10 11" key="1">
    <citation type="submission" date="2019-01" db="EMBL/GenBank/DDBJ databases">
        <title>A draft genome assembly of the solar-powered sea slug Elysia chlorotica.</title>
        <authorList>
            <person name="Cai H."/>
            <person name="Li Q."/>
            <person name="Fang X."/>
            <person name="Li J."/>
            <person name="Curtis N.E."/>
            <person name="Altenburger A."/>
            <person name="Shibata T."/>
            <person name="Feng M."/>
            <person name="Maeda T."/>
            <person name="Schwartz J.A."/>
            <person name="Shigenobu S."/>
            <person name="Lundholm N."/>
            <person name="Nishiyama T."/>
            <person name="Yang H."/>
            <person name="Hasebe M."/>
            <person name="Li S."/>
            <person name="Pierce S.K."/>
            <person name="Wang J."/>
        </authorList>
    </citation>
    <scope>NUCLEOTIDE SEQUENCE [LARGE SCALE GENOMIC DNA]</scope>
    <source>
        <strain evidence="10">EC2010</strain>
        <tissue evidence="10">Whole organism of an adult</tissue>
    </source>
</reference>
<dbReference type="SUPFAM" id="SSF54791">
    <property type="entry name" value="Eukaryotic type KH-domain (KH-domain type I)"/>
    <property type="match status" value="1"/>
</dbReference>
<evidence type="ECO:0000256" key="5">
    <source>
        <dbReference type="ARBA" id="ARBA00022695"/>
    </source>
</evidence>
<dbReference type="Gene3D" id="2.40.50.140">
    <property type="entry name" value="Nucleic acid-binding proteins"/>
    <property type="match status" value="1"/>
</dbReference>
<keyword evidence="6 8" id="KW-0694">RNA-binding</keyword>
<keyword evidence="3" id="KW-0963">Cytoplasm</keyword>
<dbReference type="PANTHER" id="PTHR11252">
    <property type="entry name" value="POLYRIBONUCLEOTIDE NUCLEOTIDYLTRANSFERASE"/>
    <property type="match status" value="1"/>
</dbReference>
<protein>
    <recommendedName>
        <fullName evidence="2">polyribonucleotide nucleotidyltransferase</fullName>
        <ecNumber evidence="2">2.7.7.8</ecNumber>
    </recommendedName>
    <alternativeName>
        <fullName evidence="7">Polynucleotide phosphorylase 1</fullName>
    </alternativeName>
</protein>
<dbReference type="GO" id="GO:0000175">
    <property type="term" value="F:3'-5'-RNA exonuclease activity"/>
    <property type="evidence" value="ECO:0007669"/>
    <property type="project" value="TreeGrafter"/>
</dbReference>
<dbReference type="FunFam" id="3.30.230.70:FF:000001">
    <property type="entry name" value="Polyribonucleotide nucleotidyltransferase"/>
    <property type="match status" value="1"/>
</dbReference>
<dbReference type="GO" id="GO:0000958">
    <property type="term" value="P:mitochondrial mRNA catabolic process"/>
    <property type="evidence" value="ECO:0007669"/>
    <property type="project" value="TreeGrafter"/>
</dbReference>
<dbReference type="SUPFAM" id="SSF50249">
    <property type="entry name" value="Nucleic acid-binding proteins"/>
    <property type="match status" value="1"/>
</dbReference>
<dbReference type="Gene3D" id="3.30.230.70">
    <property type="entry name" value="GHMP Kinase, N-terminal domain"/>
    <property type="match status" value="2"/>
</dbReference>
<accession>A0A3S0ZYA9</accession>
<dbReference type="Pfam" id="PF03726">
    <property type="entry name" value="PNPase"/>
    <property type="match status" value="1"/>
</dbReference>